<dbReference type="AlphaFoldDB" id="A0AAE1DIT7"/>
<dbReference type="Proteomes" id="UP001283361">
    <property type="component" value="Unassembled WGS sequence"/>
</dbReference>
<accession>A0AAE1DIT7</accession>
<proteinExistence type="predicted"/>
<reference evidence="1" key="1">
    <citation type="journal article" date="2023" name="G3 (Bethesda)">
        <title>A reference genome for the long-term kleptoplast-retaining sea slug Elysia crispata morphotype clarki.</title>
        <authorList>
            <person name="Eastman K.E."/>
            <person name="Pendleton A.L."/>
            <person name="Shaikh M.A."/>
            <person name="Suttiyut T."/>
            <person name="Ogas R."/>
            <person name="Tomko P."/>
            <person name="Gavelis G."/>
            <person name="Widhalm J.R."/>
            <person name="Wisecaver J.H."/>
        </authorList>
    </citation>
    <scope>NUCLEOTIDE SEQUENCE</scope>
    <source>
        <strain evidence="1">ECLA1</strain>
    </source>
</reference>
<comment type="caution">
    <text evidence="1">The sequence shown here is derived from an EMBL/GenBank/DDBJ whole genome shotgun (WGS) entry which is preliminary data.</text>
</comment>
<protein>
    <submittedName>
        <fullName evidence="1">Uncharacterized protein</fullName>
    </submittedName>
</protein>
<organism evidence="1 2">
    <name type="scientific">Elysia crispata</name>
    <name type="common">lettuce slug</name>
    <dbReference type="NCBI Taxonomy" id="231223"/>
    <lineage>
        <taxon>Eukaryota</taxon>
        <taxon>Metazoa</taxon>
        <taxon>Spiralia</taxon>
        <taxon>Lophotrochozoa</taxon>
        <taxon>Mollusca</taxon>
        <taxon>Gastropoda</taxon>
        <taxon>Heterobranchia</taxon>
        <taxon>Euthyneura</taxon>
        <taxon>Panpulmonata</taxon>
        <taxon>Sacoglossa</taxon>
        <taxon>Placobranchoidea</taxon>
        <taxon>Plakobranchidae</taxon>
        <taxon>Elysia</taxon>
    </lineage>
</organism>
<evidence type="ECO:0000313" key="2">
    <source>
        <dbReference type="Proteomes" id="UP001283361"/>
    </source>
</evidence>
<evidence type="ECO:0000313" key="1">
    <source>
        <dbReference type="EMBL" id="KAK3771390.1"/>
    </source>
</evidence>
<name>A0AAE1DIT7_9GAST</name>
<sequence>MRCSKLLCSIFFGAPEVCRVSCATCRVQSMERAALNYGVQFSLVRLRCAVCRVLHAVCHLGTRCSKLLCLIFFGAPEVCRVSCATSRLPSMECAALNYCVQFSLARMRCAVCRVLHAVCHLWNALL</sequence>
<keyword evidence="2" id="KW-1185">Reference proteome</keyword>
<dbReference type="EMBL" id="JAWDGP010003742">
    <property type="protein sequence ID" value="KAK3771390.1"/>
    <property type="molecule type" value="Genomic_DNA"/>
</dbReference>
<gene>
    <name evidence="1" type="ORF">RRG08_050441</name>
</gene>